<evidence type="ECO:0000259" key="12">
    <source>
        <dbReference type="PROSITE" id="PS50106"/>
    </source>
</evidence>
<accession>A0ABM1TAA0</accession>
<dbReference type="InterPro" id="IPR001478">
    <property type="entry name" value="PDZ"/>
</dbReference>
<evidence type="ECO:0000256" key="7">
    <source>
        <dbReference type="ARBA" id="ARBA00022840"/>
    </source>
</evidence>
<dbReference type="InterPro" id="IPR011009">
    <property type="entry name" value="Kinase-like_dom_sf"/>
</dbReference>
<dbReference type="PROSITE" id="PS51285">
    <property type="entry name" value="AGC_KINASE_CTER"/>
    <property type="match status" value="1"/>
</dbReference>
<dbReference type="SUPFAM" id="SSF56112">
    <property type="entry name" value="Protein kinase-like (PK-like)"/>
    <property type="match status" value="1"/>
</dbReference>
<evidence type="ECO:0000259" key="13">
    <source>
        <dbReference type="PROSITE" id="PS51285"/>
    </source>
</evidence>
<feature type="domain" description="PDZ" evidence="12">
    <location>
        <begin position="488"/>
        <end position="576"/>
    </location>
</feature>
<keyword evidence="6" id="KW-0418">Kinase</keyword>
<keyword evidence="5" id="KW-0547">Nucleotide-binding</keyword>
<dbReference type="Gene3D" id="3.30.200.20">
    <property type="entry name" value="Phosphorylase Kinase, domain 1"/>
    <property type="match status" value="1"/>
</dbReference>
<dbReference type="InterPro" id="IPR050236">
    <property type="entry name" value="Ser_Thr_kinase_AGC"/>
</dbReference>
<evidence type="ECO:0000256" key="6">
    <source>
        <dbReference type="ARBA" id="ARBA00022777"/>
    </source>
</evidence>
<dbReference type="PANTHER" id="PTHR24356">
    <property type="entry name" value="SERINE/THREONINE-PROTEIN KINASE"/>
    <property type="match status" value="1"/>
</dbReference>
<organism evidence="14 15">
    <name type="scientific">Limulus polyphemus</name>
    <name type="common">Atlantic horseshoe crab</name>
    <dbReference type="NCBI Taxonomy" id="6850"/>
    <lineage>
        <taxon>Eukaryota</taxon>
        <taxon>Metazoa</taxon>
        <taxon>Ecdysozoa</taxon>
        <taxon>Arthropoda</taxon>
        <taxon>Chelicerata</taxon>
        <taxon>Merostomata</taxon>
        <taxon>Xiphosura</taxon>
        <taxon>Limulidae</taxon>
        <taxon>Limulus</taxon>
    </lineage>
</organism>
<dbReference type="InterPro" id="IPR041489">
    <property type="entry name" value="PDZ_6"/>
</dbReference>
<dbReference type="PROSITE" id="PS50011">
    <property type="entry name" value="PROTEIN_KINASE_DOM"/>
    <property type="match status" value="1"/>
</dbReference>
<evidence type="ECO:0000256" key="1">
    <source>
        <dbReference type="ARBA" id="ARBA00009903"/>
    </source>
</evidence>
<evidence type="ECO:0000259" key="11">
    <source>
        <dbReference type="PROSITE" id="PS50011"/>
    </source>
</evidence>
<dbReference type="InterPro" id="IPR000719">
    <property type="entry name" value="Prot_kinase_dom"/>
</dbReference>
<evidence type="ECO:0000313" key="15">
    <source>
        <dbReference type="RefSeq" id="XP_022252806.1"/>
    </source>
</evidence>
<dbReference type="Pfam" id="PF00069">
    <property type="entry name" value="Pkinase"/>
    <property type="match status" value="1"/>
</dbReference>
<comment type="catalytic activity">
    <reaction evidence="8">
        <text>L-threonyl-[protein] + ATP = O-phospho-L-threonyl-[protein] + ADP + H(+)</text>
        <dbReference type="Rhea" id="RHEA:46608"/>
        <dbReference type="Rhea" id="RHEA-COMP:11060"/>
        <dbReference type="Rhea" id="RHEA-COMP:11605"/>
        <dbReference type="ChEBI" id="CHEBI:15378"/>
        <dbReference type="ChEBI" id="CHEBI:30013"/>
        <dbReference type="ChEBI" id="CHEBI:30616"/>
        <dbReference type="ChEBI" id="CHEBI:61977"/>
        <dbReference type="ChEBI" id="CHEBI:456216"/>
        <dbReference type="EC" id="2.7.11.1"/>
    </reaction>
</comment>
<dbReference type="CDD" id="cd06705">
    <property type="entry name" value="PDZ_MAST"/>
    <property type="match status" value="1"/>
</dbReference>
<dbReference type="InterPro" id="IPR036034">
    <property type="entry name" value="PDZ_sf"/>
</dbReference>
<evidence type="ECO:0000256" key="10">
    <source>
        <dbReference type="SAM" id="MobiDB-lite"/>
    </source>
</evidence>
<feature type="region of interest" description="Disordered" evidence="10">
    <location>
        <begin position="383"/>
        <end position="406"/>
    </location>
</feature>
<feature type="compositionally biased region" description="Low complexity" evidence="10">
    <location>
        <begin position="295"/>
        <end position="313"/>
    </location>
</feature>
<feature type="compositionally biased region" description="Basic and acidic residues" evidence="10">
    <location>
        <begin position="828"/>
        <end position="838"/>
    </location>
</feature>
<keyword evidence="3" id="KW-0723">Serine/threonine-protein kinase</keyword>
<proteinExistence type="inferred from homology"/>
<dbReference type="SMART" id="SM00220">
    <property type="entry name" value="S_TKc"/>
    <property type="match status" value="1"/>
</dbReference>
<dbReference type="InterPro" id="IPR000961">
    <property type="entry name" value="AGC-kinase_C"/>
</dbReference>
<keyword evidence="14" id="KW-1185">Reference proteome</keyword>
<keyword evidence="4" id="KW-0808">Transferase</keyword>
<dbReference type="Pfam" id="PF17820">
    <property type="entry name" value="PDZ_6"/>
    <property type="match status" value="1"/>
</dbReference>
<gene>
    <name evidence="15" type="primary">LOC106468198</name>
</gene>
<dbReference type="PANTHER" id="PTHR24356:SF414">
    <property type="entry name" value="NON-SPECIFIC SERINE_THREONINE PROTEIN KINASE"/>
    <property type="match status" value="1"/>
</dbReference>
<keyword evidence="7" id="KW-0067">ATP-binding</keyword>
<evidence type="ECO:0000313" key="14">
    <source>
        <dbReference type="Proteomes" id="UP000694941"/>
    </source>
</evidence>
<name>A0ABM1TAA0_LIMPO</name>
<evidence type="ECO:0000256" key="5">
    <source>
        <dbReference type="ARBA" id="ARBA00022741"/>
    </source>
</evidence>
<dbReference type="PROSITE" id="PS00108">
    <property type="entry name" value="PROTEIN_KINASE_ST"/>
    <property type="match status" value="1"/>
</dbReference>
<dbReference type="SMART" id="SM00228">
    <property type="entry name" value="PDZ"/>
    <property type="match status" value="1"/>
</dbReference>
<feature type="compositionally biased region" description="Polar residues" evidence="10">
    <location>
        <begin position="465"/>
        <end position="485"/>
    </location>
</feature>
<reference evidence="15" key="1">
    <citation type="submission" date="2025-08" db="UniProtKB">
        <authorList>
            <consortium name="RefSeq"/>
        </authorList>
    </citation>
    <scope>IDENTIFICATION</scope>
    <source>
        <tissue evidence="15">Muscle</tissue>
    </source>
</reference>
<evidence type="ECO:0000256" key="4">
    <source>
        <dbReference type="ARBA" id="ARBA00022679"/>
    </source>
</evidence>
<feature type="compositionally biased region" description="Basic and acidic residues" evidence="10">
    <location>
        <begin position="230"/>
        <end position="239"/>
    </location>
</feature>
<feature type="compositionally biased region" description="Low complexity" evidence="10">
    <location>
        <begin position="701"/>
        <end position="721"/>
    </location>
</feature>
<sequence length="955" mass="105276">MVMEYVEGGDCATLLKNMGPLPVDMARFYFAETVLAVEYLHSYGIVHRDLKPDNLLITAMGHIKLTDFGLSKIGLMNLATNMHEGYLDRETKQFSDKQVYGTPEYIAPEVILLQGYGKPVDWWSMGIVLYEFLIGCVPFFGDTPEELFAHVINDEIEWPNENDWLVAEDAKELITLLLRPNPFDRLGTGGAHEVKDHAFFASLNWESLLRQKAEFIPQLEDEEDTSYFDTRSDRYNHDVEDSESLEDTDDSLIFSNFSSCSPRYRKVYSRVEKELEEENFIKLLREESTQHSSDSVNSCPSDHSDSSSSQGSSLCKTPEIKKKSVSTPDSRVQLGSQNALESSQTELEELSPKVQRHWQTGIKEFLPHFSISMEDNRPSLVATPPDYKELSPVSEGANRKAHSRAVRPRKLVSPLTLSARIPIPSIPLSPCGSQQKARPVIKSASASGLSLIIPTADVLATIEGSNTSSQDASPSRETSPLNNQLKPPIIIRRGPRGFGFTARAIRVYFGDTDIYTVQHLVSAVDNNSPAFEAGLQPGDLITHLNGEAVQGLLHPQILRLILASGDCLNIRTTPLENTTIQSGGRKRHPSSIKMIKPTARRRIGQVKKDNLSEKKRKTSLLRRLNSKKASADFHQLALVSPTLTSQSWSFQSIHQGSVAENAPLSPTCKVTRSPLSSRLYSAFDKSHSVSINSTESSYLSSSAPNSPAISSHSSHCPRPSSLHGLKHKLAQTFCSPRRKSVGNIPLSPLALTHSSSSLPSTSPARSLSPLAFLLTHQPGSSQTTQSFPVQKGFPVTTLNPITSCRKPVMKSKNAESGPPLLWQPLSPDHLHPKPAEGRARRKSVSEQPSPSILSFSLHANSQDISSPLLITSNMSKLAIANSTPKNDISKVFTTEPSVTRAENIFMPLRCTSHGSVIGRVCNQVRKPFNSDSFSQCAAAVRVENNSLCSLEKKQM</sequence>
<feature type="region of interest" description="Disordered" evidence="10">
    <location>
        <begin position="291"/>
        <end position="352"/>
    </location>
</feature>
<dbReference type="Proteomes" id="UP000694941">
    <property type="component" value="Unplaced"/>
</dbReference>
<feature type="region of interest" description="Disordered" evidence="10">
    <location>
        <begin position="465"/>
        <end position="487"/>
    </location>
</feature>
<evidence type="ECO:0000256" key="8">
    <source>
        <dbReference type="ARBA" id="ARBA00047899"/>
    </source>
</evidence>
<feature type="region of interest" description="Disordered" evidence="10">
    <location>
        <begin position="809"/>
        <end position="849"/>
    </location>
</feature>
<feature type="region of interest" description="Disordered" evidence="10">
    <location>
        <begin position="224"/>
        <end position="245"/>
    </location>
</feature>
<dbReference type="EC" id="2.7.11.1" evidence="2"/>
<evidence type="ECO:0000256" key="2">
    <source>
        <dbReference type="ARBA" id="ARBA00012513"/>
    </source>
</evidence>
<evidence type="ECO:0000256" key="3">
    <source>
        <dbReference type="ARBA" id="ARBA00022527"/>
    </source>
</evidence>
<feature type="domain" description="AGC-kinase C-terminal" evidence="13">
    <location>
        <begin position="201"/>
        <end position="269"/>
    </location>
</feature>
<comment type="similarity">
    <text evidence="1">Belongs to the protein kinase superfamily. AGC Ser/Thr protein kinase family.</text>
</comment>
<dbReference type="InterPro" id="IPR008271">
    <property type="entry name" value="Ser/Thr_kinase_AS"/>
</dbReference>
<dbReference type="Gene3D" id="2.30.42.10">
    <property type="match status" value="1"/>
</dbReference>
<dbReference type="SUPFAM" id="SSF50156">
    <property type="entry name" value="PDZ domain-like"/>
    <property type="match status" value="1"/>
</dbReference>
<dbReference type="RefSeq" id="XP_022252806.1">
    <property type="nucleotide sequence ID" value="XM_022397098.1"/>
</dbReference>
<dbReference type="PROSITE" id="PS50106">
    <property type="entry name" value="PDZ"/>
    <property type="match status" value="1"/>
</dbReference>
<feature type="region of interest" description="Disordered" evidence="10">
    <location>
        <begin position="701"/>
        <end position="722"/>
    </location>
</feature>
<evidence type="ECO:0000256" key="9">
    <source>
        <dbReference type="ARBA" id="ARBA00048679"/>
    </source>
</evidence>
<dbReference type="GeneID" id="106468198"/>
<dbReference type="Gene3D" id="1.10.510.10">
    <property type="entry name" value="Transferase(Phosphotransferase) domain 1"/>
    <property type="match status" value="1"/>
</dbReference>
<feature type="compositionally biased region" description="Polar residues" evidence="10">
    <location>
        <begin position="325"/>
        <end position="339"/>
    </location>
</feature>
<feature type="domain" description="Protein kinase" evidence="11">
    <location>
        <begin position="1"/>
        <end position="200"/>
    </location>
</feature>
<protein>
    <recommendedName>
        <fullName evidence="2">non-specific serine/threonine protein kinase</fullName>
        <ecNumber evidence="2">2.7.11.1</ecNumber>
    </recommendedName>
</protein>
<comment type="catalytic activity">
    <reaction evidence="9">
        <text>L-seryl-[protein] + ATP = O-phospho-L-seryl-[protein] + ADP + H(+)</text>
        <dbReference type="Rhea" id="RHEA:17989"/>
        <dbReference type="Rhea" id="RHEA-COMP:9863"/>
        <dbReference type="Rhea" id="RHEA-COMP:11604"/>
        <dbReference type="ChEBI" id="CHEBI:15378"/>
        <dbReference type="ChEBI" id="CHEBI:29999"/>
        <dbReference type="ChEBI" id="CHEBI:30616"/>
        <dbReference type="ChEBI" id="CHEBI:83421"/>
        <dbReference type="ChEBI" id="CHEBI:456216"/>
        <dbReference type="EC" id="2.7.11.1"/>
    </reaction>
</comment>